<evidence type="ECO:0000256" key="5">
    <source>
        <dbReference type="ARBA" id="ARBA00022741"/>
    </source>
</evidence>
<evidence type="ECO:0000259" key="17">
    <source>
        <dbReference type="PROSITE" id="PS50162"/>
    </source>
</evidence>
<reference evidence="19 20" key="1">
    <citation type="submission" date="2023-02" db="EMBL/GenBank/DDBJ databases">
        <title>Host association and intracellularity evolved multiple times independently in the Rickettsiales.</title>
        <authorList>
            <person name="Castelli M."/>
            <person name="Nardi T."/>
            <person name="Gammuto L."/>
            <person name="Bellinzona G."/>
            <person name="Sabaneyeva E."/>
            <person name="Potekhin A."/>
            <person name="Serra V."/>
            <person name="Petroni G."/>
            <person name="Sassera D."/>
        </authorList>
    </citation>
    <scope>NUCLEOTIDE SEQUENCE [LARGE SCALE GENOMIC DNA]</scope>
    <source>
        <strain evidence="19 20">BOD18</strain>
    </source>
</reference>
<dbReference type="RefSeq" id="WP_322497835.1">
    <property type="nucleotide sequence ID" value="NZ_JARGYT010000041.1"/>
</dbReference>
<organism evidence="19 20">
    <name type="scientific">Candidatus Cyrtobacter comes</name>
    <dbReference type="NCBI Taxonomy" id="675776"/>
    <lineage>
        <taxon>Bacteria</taxon>
        <taxon>Pseudomonadati</taxon>
        <taxon>Pseudomonadota</taxon>
        <taxon>Alphaproteobacteria</taxon>
        <taxon>Rickettsiales</taxon>
        <taxon>Candidatus Midichloriaceae</taxon>
        <taxon>Candidatus Cyrtobacter</taxon>
    </lineage>
</organism>
<keyword evidence="9 16" id="KW-0067">ATP-binding</keyword>
<evidence type="ECO:0000256" key="8">
    <source>
        <dbReference type="ARBA" id="ARBA00022806"/>
    </source>
</evidence>
<feature type="domain" description="SF4 helicase" evidence="18">
    <location>
        <begin position="181"/>
        <end position="470"/>
    </location>
</feature>
<dbReference type="InterPro" id="IPR007693">
    <property type="entry name" value="DNA_helicase_DnaB-like_N"/>
</dbReference>
<keyword evidence="7 16" id="KW-0378">Hydrolase</keyword>
<dbReference type="InterPro" id="IPR007694">
    <property type="entry name" value="DNA_helicase_DnaB-like_C"/>
</dbReference>
<evidence type="ECO:0000256" key="4">
    <source>
        <dbReference type="ARBA" id="ARBA00022705"/>
    </source>
</evidence>
<keyword evidence="10 16" id="KW-0238">DNA-binding</keyword>
<keyword evidence="6" id="KW-0227">DNA damage</keyword>
<dbReference type="InterPro" id="IPR027417">
    <property type="entry name" value="P-loop_NTPase"/>
</dbReference>
<dbReference type="PANTHER" id="PTHR30153:SF2">
    <property type="entry name" value="REPLICATIVE DNA HELICASE"/>
    <property type="match status" value="1"/>
</dbReference>
<keyword evidence="20" id="KW-1185">Reference proteome</keyword>
<keyword evidence="4 16" id="KW-0235">DNA replication</keyword>
<dbReference type="Gene3D" id="1.10.860.10">
    <property type="entry name" value="DNAb Helicase, Chain A"/>
    <property type="match status" value="1"/>
</dbReference>
<feature type="domain" description="RecA family profile 1" evidence="17">
    <location>
        <begin position="184"/>
        <end position="372"/>
    </location>
</feature>
<evidence type="ECO:0000256" key="2">
    <source>
        <dbReference type="ARBA" id="ARBA00011643"/>
    </source>
</evidence>
<comment type="catalytic activity">
    <reaction evidence="14 16">
        <text>ATP + H2O = ADP + phosphate + H(+)</text>
        <dbReference type="Rhea" id="RHEA:13065"/>
        <dbReference type="ChEBI" id="CHEBI:15377"/>
        <dbReference type="ChEBI" id="CHEBI:15378"/>
        <dbReference type="ChEBI" id="CHEBI:30616"/>
        <dbReference type="ChEBI" id="CHEBI:43474"/>
        <dbReference type="ChEBI" id="CHEBI:456216"/>
        <dbReference type="EC" id="5.6.2.3"/>
    </reaction>
</comment>
<dbReference type="GO" id="GO:0004386">
    <property type="term" value="F:helicase activity"/>
    <property type="evidence" value="ECO:0007669"/>
    <property type="project" value="UniProtKB-KW"/>
</dbReference>
<dbReference type="NCBIfam" id="TIGR00665">
    <property type="entry name" value="DnaB"/>
    <property type="match status" value="1"/>
</dbReference>
<dbReference type="CDD" id="cd00984">
    <property type="entry name" value="DnaB_C"/>
    <property type="match status" value="1"/>
</dbReference>
<dbReference type="InterPro" id="IPR020588">
    <property type="entry name" value="RecA_ATP-bd"/>
</dbReference>
<dbReference type="PROSITE" id="PS51199">
    <property type="entry name" value="SF4_HELICASE"/>
    <property type="match status" value="1"/>
</dbReference>
<dbReference type="PROSITE" id="PS50162">
    <property type="entry name" value="RECA_2"/>
    <property type="match status" value="1"/>
</dbReference>
<evidence type="ECO:0000256" key="14">
    <source>
        <dbReference type="ARBA" id="ARBA00048954"/>
    </source>
</evidence>
<evidence type="ECO:0000256" key="10">
    <source>
        <dbReference type="ARBA" id="ARBA00023125"/>
    </source>
</evidence>
<dbReference type="Gene3D" id="3.40.50.300">
    <property type="entry name" value="P-loop containing nucleotide triphosphate hydrolases"/>
    <property type="match status" value="1"/>
</dbReference>
<comment type="caution">
    <text evidence="19">The sequence shown here is derived from an EMBL/GenBank/DDBJ whole genome shotgun (WGS) entry which is preliminary data.</text>
</comment>
<keyword evidence="8 16" id="KW-0347">Helicase</keyword>
<comment type="subunit">
    <text evidence="2">Homohexamer.</text>
</comment>
<gene>
    <name evidence="19" type="ORF">Cyrtocomes_00744</name>
</gene>
<proteinExistence type="inferred from homology"/>
<dbReference type="InterPro" id="IPR007692">
    <property type="entry name" value="DNA_helicase_DnaB"/>
</dbReference>
<evidence type="ECO:0000313" key="20">
    <source>
        <dbReference type="Proteomes" id="UP001293791"/>
    </source>
</evidence>
<accession>A0ABU5L8Y2</accession>
<evidence type="ECO:0000256" key="11">
    <source>
        <dbReference type="ARBA" id="ARBA00023204"/>
    </source>
</evidence>
<evidence type="ECO:0000256" key="15">
    <source>
        <dbReference type="NCBIfam" id="TIGR00665"/>
    </source>
</evidence>
<evidence type="ECO:0000256" key="6">
    <source>
        <dbReference type="ARBA" id="ARBA00022763"/>
    </source>
</evidence>
<protein>
    <recommendedName>
        <fullName evidence="15 16">Replicative DNA helicase</fullName>
        <ecNumber evidence="15 16">5.6.2.3</ecNumber>
    </recommendedName>
</protein>
<evidence type="ECO:0000256" key="13">
    <source>
        <dbReference type="ARBA" id="ARBA00044932"/>
    </source>
</evidence>
<evidence type="ECO:0000256" key="7">
    <source>
        <dbReference type="ARBA" id="ARBA00022801"/>
    </source>
</evidence>
<dbReference type="Pfam" id="PF00772">
    <property type="entry name" value="DnaB"/>
    <property type="match status" value="1"/>
</dbReference>
<evidence type="ECO:0000256" key="12">
    <source>
        <dbReference type="ARBA" id="ARBA00023235"/>
    </source>
</evidence>
<evidence type="ECO:0000256" key="9">
    <source>
        <dbReference type="ARBA" id="ARBA00022840"/>
    </source>
</evidence>
<dbReference type="SUPFAM" id="SSF48024">
    <property type="entry name" value="N-terminal domain of DnaB helicase"/>
    <property type="match status" value="1"/>
</dbReference>
<keyword evidence="11" id="KW-0234">DNA repair</keyword>
<evidence type="ECO:0000313" key="19">
    <source>
        <dbReference type="EMBL" id="MDZ5762365.1"/>
    </source>
</evidence>
<keyword evidence="5 16" id="KW-0547">Nucleotide-binding</keyword>
<dbReference type="SUPFAM" id="SSF52540">
    <property type="entry name" value="P-loop containing nucleoside triphosphate hydrolases"/>
    <property type="match status" value="1"/>
</dbReference>
<evidence type="ECO:0000259" key="18">
    <source>
        <dbReference type="PROSITE" id="PS51199"/>
    </source>
</evidence>
<dbReference type="NCBIfam" id="NF006606">
    <property type="entry name" value="PRK09165.1"/>
    <property type="match status" value="1"/>
</dbReference>
<comment type="function">
    <text evidence="13 16">The main replicative DNA helicase, it participates in initiation and elongation during chromosome replication. Travels ahead of the DNA replisome, separating dsDNA into templates for DNA synthesis. A processive ATP-dependent 5'-3' DNA helicase it has DNA-dependent ATPase activity.</text>
</comment>
<sequence length="475" mass="53774">MKEVDKEIASLCNIEAERAVLGALMNDNSKIEGIDDFLKPENFFVPLHGKIFALILRFIENGNVATPIKLKQYINDAEIDGESCFSYMVKLTASSQMVLDLKGLAESVYELALRRDLIRIGEKLIYESRKDDLDLSVTDRIENTESRLFNLAVYGEKDRGFKRIDYTVEEAIKRVSNDKGIDLSTNHVPTGFIDMDSITGGFQNSDLIILAARPSMGKTALAMNLALNAASFFKNNNRDGSVGFVSLEMSSIQIVNRVLAMKTGIPSNRIRLGNINREVEFRKLVERGKEVTELPIFIDDTAALSIASIRTRARRLKRKNDLSMLVVDYLQLVRGSTTLRESNRVQEIGEISYGLKAIAKELDIPVIALSQLSRAVESREDKRPMLSDLRESGNIEQDADVVMFIYREEYYLDRKVPTEQERHLEWQEKINIVRNQAEIIFAKQRNGPVGSCILRFDAPTTSFSNFSDRNSSEFM</sequence>
<dbReference type="PANTHER" id="PTHR30153">
    <property type="entry name" value="REPLICATIVE DNA HELICASE DNAB"/>
    <property type="match status" value="1"/>
</dbReference>
<dbReference type="Pfam" id="PF03796">
    <property type="entry name" value="DnaB_C"/>
    <property type="match status" value="1"/>
</dbReference>
<dbReference type="EC" id="5.6.2.3" evidence="15 16"/>
<dbReference type="Proteomes" id="UP001293791">
    <property type="component" value="Unassembled WGS sequence"/>
</dbReference>
<dbReference type="InterPro" id="IPR016136">
    <property type="entry name" value="DNA_helicase_N/primase_C"/>
</dbReference>
<keyword evidence="3 16" id="KW-0639">Primosome</keyword>
<dbReference type="EMBL" id="JARGYT010000041">
    <property type="protein sequence ID" value="MDZ5762365.1"/>
    <property type="molecule type" value="Genomic_DNA"/>
</dbReference>
<keyword evidence="12" id="KW-0413">Isomerase</keyword>
<comment type="similarity">
    <text evidence="1 16">Belongs to the helicase family. DnaB subfamily.</text>
</comment>
<evidence type="ECO:0000256" key="16">
    <source>
        <dbReference type="RuleBase" id="RU362085"/>
    </source>
</evidence>
<evidence type="ECO:0000256" key="3">
    <source>
        <dbReference type="ARBA" id="ARBA00022515"/>
    </source>
</evidence>
<name>A0ABU5L8Y2_9RICK</name>
<evidence type="ECO:0000256" key="1">
    <source>
        <dbReference type="ARBA" id="ARBA00008428"/>
    </source>
</evidence>
<dbReference type="InterPro" id="IPR036185">
    <property type="entry name" value="DNA_heli_DnaB-like_N_sf"/>
</dbReference>